<protein>
    <submittedName>
        <fullName evidence="2">Uncharacterized protein</fullName>
    </submittedName>
</protein>
<proteinExistence type="predicted"/>
<evidence type="ECO:0000313" key="2">
    <source>
        <dbReference type="EMBL" id="GIX94466.1"/>
    </source>
</evidence>
<dbReference type="Proteomes" id="UP001054837">
    <property type="component" value="Unassembled WGS sequence"/>
</dbReference>
<dbReference type="AlphaFoldDB" id="A0AAV4PFJ0"/>
<dbReference type="EMBL" id="BPLQ01002611">
    <property type="protein sequence ID" value="GIX94466.1"/>
    <property type="molecule type" value="Genomic_DNA"/>
</dbReference>
<gene>
    <name evidence="2" type="ORF">CDAR_457451</name>
</gene>
<organism evidence="2 3">
    <name type="scientific">Caerostris darwini</name>
    <dbReference type="NCBI Taxonomy" id="1538125"/>
    <lineage>
        <taxon>Eukaryota</taxon>
        <taxon>Metazoa</taxon>
        <taxon>Ecdysozoa</taxon>
        <taxon>Arthropoda</taxon>
        <taxon>Chelicerata</taxon>
        <taxon>Arachnida</taxon>
        <taxon>Araneae</taxon>
        <taxon>Araneomorphae</taxon>
        <taxon>Entelegynae</taxon>
        <taxon>Araneoidea</taxon>
        <taxon>Araneidae</taxon>
        <taxon>Caerostris</taxon>
    </lineage>
</organism>
<reference evidence="2 3" key="1">
    <citation type="submission" date="2021-06" db="EMBL/GenBank/DDBJ databases">
        <title>Caerostris darwini draft genome.</title>
        <authorList>
            <person name="Kono N."/>
            <person name="Arakawa K."/>
        </authorList>
    </citation>
    <scope>NUCLEOTIDE SEQUENCE [LARGE SCALE GENOMIC DNA]</scope>
</reference>
<accession>A0AAV4PFJ0</accession>
<evidence type="ECO:0000256" key="1">
    <source>
        <dbReference type="SAM" id="MobiDB-lite"/>
    </source>
</evidence>
<keyword evidence="3" id="KW-1185">Reference proteome</keyword>
<name>A0AAV4PFJ0_9ARAC</name>
<sequence length="103" mass="11499">MRRCKKPYTPMGSMASKFCGEVGIEKKATQQKGTERTDSQPGEGGHGSLGSNFQLPKGIKGLDVFRYLKAYNTLFLCKTYGCKLNRRYDQDKSIARAPSFHSV</sequence>
<evidence type="ECO:0000313" key="3">
    <source>
        <dbReference type="Proteomes" id="UP001054837"/>
    </source>
</evidence>
<feature type="region of interest" description="Disordered" evidence="1">
    <location>
        <begin position="27"/>
        <end position="56"/>
    </location>
</feature>
<comment type="caution">
    <text evidence="2">The sequence shown here is derived from an EMBL/GenBank/DDBJ whole genome shotgun (WGS) entry which is preliminary data.</text>
</comment>
<feature type="compositionally biased region" description="Basic and acidic residues" evidence="1">
    <location>
        <begin position="27"/>
        <end position="38"/>
    </location>
</feature>